<evidence type="ECO:0000313" key="1">
    <source>
        <dbReference type="EMBL" id="CAB4155150.1"/>
    </source>
</evidence>
<dbReference type="EMBL" id="LR796624">
    <property type="protein sequence ID" value="CAB4155150.1"/>
    <property type="molecule type" value="Genomic_DNA"/>
</dbReference>
<sequence>MSQTVVLMLGSCIVTGSTTFAMSASSLQNFTPEQLIDFLQNCEHEASILRKVYWDNVEREIPPVIVLANNDDSHYTQVFRNRSQLNAFIDQLRSQADEIWPAEDAFRFWWDNEGSGMFFKFGEEDCDWVERIAKIAWANGAYVGCGAQEVTS</sequence>
<protein>
    <submittedName>
        <fullName evidence="1">Uncharacterized protein</fullName>
    </submittedName>
</protein>
<reference evidence="1" key="1">
    <citation type="submission" date="2020-04" db="EMBL/GenBank/DDBJ databases">
        <authorList>
            <person name="Chiriac C."/>
            <person name="Salcher M."/>
            <person name="Ghai R."/>
            <person name="Kavagutti S V."/>
        </authorList>
    </citation>
    <scope>NUCLEOTIDE SEQUENCE</scope>
</reference>
<organism evidence="1">
    <name type="scientific">uncultured Caudovirales phage</name>
    <dbReference type="NCBI Taxonomy" id="2100421"/>
    <lineage>
        <taxon>Viruses</taxon>
        <taxon>Duplodnaviria</taxon>
        <taxon>Heunggongvirae</taxon>
        <taxon>Uroviricota</taxon>
        <taxon>Caudoviricetes</taxon>
        <taxon>Peduoviridae</taxon>
        <taxon>Maltschvirus</taxon>
        <taxon>Maltschvirus maltsch</taxon>
    </lineage>
</organism>
<gene>
    <name evidence="1" type="ORF">UFOVP649_81</name>
</gene>
<proteinExistence type="predicted"/>
<name>A0A6J5N6H1_9CAUD</name>
<accession>A0A6J5N6H1</accession>